<keyword evidence="4" id="KW-1185">Reference proteome</keyword>
<dbReference type="AlphaFoldDB" id="A0A1M4VJK4"/>
<dbReference type="PANTHER" id="PTHR40763:SF5">
    <property type="entry name" value="MEMBRANE PROTEIN"/>
    <property type="match status" value="1"/>
</dbReference>
<evidence type="ECO:0000256" key="1">
    <source>
        <dbReference type="SAM" id="Phobius"/>
    </source>
</evidence>
<keyword evidence="1" id="KW-0472">Membrane</keyword>
<feature type="transmembrane region" description="Helical" evidence="1">
    <location>
        <begin position="54"/>
        <end position="71"/>
    </location>
</feature>
<name>A0A1M4VJK4_9CLOT</name>
<protein>
    <submittedName>
        <fullName evidence="3">Cell wall-active antibiotics response 4TMS YvqF</fullName>
    </submittedName>
</protein>
<keyword evidence="1" id="KW-0812">Transmembrane</keyword>
<dbReference type="Pfam" id="PF22570">
    <property type="entry name" value="LiaF-TM"/>
    <property type="match status" value="1"/>
</dbReference>
<feature type="domain" description="LiaF transmembrane" evidence="2">
    <location>
        <begin position="7"/>
        <end position="103"/>
    </location>
</feature>
<accession>A0A1M4VJK4</accession>
<gene>
    <name evidence="3" type="ORF">SAMN02746091_00913</name>
</gene>
<feature type="transmembrane region" description="Helical" evidence="1">
    <location>
        <begin position="7"/>
        <end position="26"/>
    </location>
</feature>
<feature type="transmembrane region" description="Helical" evidence="1">
    <location>
        <begin position="32"/>
        <end position="49"/>
    </location>
</feature>
<organism evidence="3 4">
    <name type="scientific">Caloramator proteoclasticus DSM 10124</name>
    <dbReference type="NCBI Taxonomy" id="1121262"/>
    <lineage>
        <taxon>Bacteria</taxon>
        <taxon>Bacillati</taxon>
        <taxon>Bacillota</taxon>
        <taxon>Clostridia</taxon>
        <taxon>Eubacteriales</taxon>
        <taxon>Clostridiaceae</taxon>
        <taxon>Caloramator</taxon>
    </lineage>
</organism>
<reference evidence="4" key="1">
    <citation type="submission" date="2016-11" db="EMBL/GenBank/DDBJ databases">
        <authorList>
            <person name="Varghese N."/>
            <person name="Submissions S."/>
        </authorList>
    </citation>
    <scope>NUCLEOTIDE SEQUENCE [LARGE SCALE GENOMIC DNA]</scope>
    <source>
        <strain evidence="4">DSM 10124</strain>
    </source>
</reference>
<evidence type="ECO:0000313" key="4">
    <source>
        <dbReference type="Proteomes" id="UP000184423"/>
    </source>
</evidence>
<dbReference type="RefSeq" id="WP_073248090.1">
    <property type="nucleotide sequence ID" value="NZ_FQVG01000012.1"/>
</dbReference>
<dbReference type="EMBL" id="FQVG01000012">
    <property type="protein sequence ID" value="SHE69053.1"/>
    <property type="molecule type" value="Genomic_DNA"/>
</dbReference>
<evidence type="ECO:0000259" key="2">
    <source>
        <dbReference type="Pfam" id="PF22570"/>
    </source>
</evidence>
<keyword evidence="1" id="KW-1133">Transmembrane helix</keyword>
<evidence type="ECO:0000313" key="3">
    <source>
        <dbReference type="EMBL" id="SHE69053.1"/>
    </source>
</evidence>
<sequence length="221" mass="24760">MNGRKKMGLLLIVIGIFLILSQLQIIDINLLIRQYWPSLIIIYGIYKFIEYKSINATGMSFLVVGTILQVWNLDLLPGQFKEYIWPTILIVIGISLIFSQNVSHTKKNKFREDNFIDYVAILSSLETINAANKFKGGNITCILGGADVDLTNCKIEGSYAEITTTSIMGGIDLKVPKDWKVVVTGVPILGGWDNKTFFSPEQEKTLYVRCFSILGGVEIKN</sequence>
<dbReference type="PANTHER" id="PTHR40763">
    <property type="entry name" value="MEMBRANE PROTEIN-RELATED"/>
    <property type="match status" value="1"/>
</dbReference>
<feature type="transmembrane region" description="Helical" evidence="1">
    <location>
        <begin position="83"/>
        <end position="102"/>
    </location>
</feature>
<dbReference type="InterPro" id="IPR054331">
    <property type="entry name" value="LiaF_TM"/>
</dbReference>
<dbReference type="Proteomes" id="UP000184423">
    <property type="component" value="Unassembled WGS sequence"/>
</dbReference>
<proteinExistence type="predicted"/>